<dbReference type="Pfam" id="PF00381">
    <property type="entry name" value="PTS-HPr"/>
    <property type="match status" value="1"/>
</dbReference>
<dbReference type="GO" id="GO:0009401">
    <property type="term" value="P:phosphoenolpyruvate-dependent sugar phosphotransferase system"/>
    <property type="evidence" value="ECO:0007669"/>
    <property type="project" value="UniProtKB-KW"/>
</dbReference>
<protein>
    <submittedName>
        <fullName evidence="6">Phosphocarrier protein</fullName>
    </submittedName>
</protein>
<proteinExistence type="inferred from homology"/>
<dbReference type="GO" id="GO:0005737">
    <property type="term" value="C:cytoplasm"/>
    <property type="evidence" value="ECO:0007669"/>
    <property type="project" value="UniProtKB-SubCell"/>
</dbReference>
<dbReference type="Proteomes" id="UP000295717">
    <property type="component" value="Unassembled WGS sequence"/>
</dbReference>
<comment type="caution">
    <text evidence="6">The sequence shown here is derived from an EMBL/GenBank/DDBJ whole genome shotgun (WGS) entry which is preliminary data.</text>
</comment>
<dbReference type="EMBL" id="SMAO01000003">
    <property type="protein sequence ID" value="TCT21952.1"/>
    <property type="molecule type" value="Genomic_DNA"/>
</dbReference>
<dbReference type="PROSITE" id="PS51350">
    <property type="entry name" value="PTS_HPR_DOM"/>
    <property type="match status" value="1"/>
</dbReference>
<gene>
    <name evidence="6" type="ORF">EDC35_10350</name>
</gene>
<dbReference type="PANTHER" id="PTHR33705:SF2">
    <property type="entry name" value="PHOSPHOCARRIER PROTEIN NPR"/>
    <property type="match status" value="1"/>
</dbReference>
<comment type="similarity">
    <text evidence="2">Belongs to the HPr family.</text>
</comment>
<evidence type="ECO:0000256" key="2">
    <source>
        <dbReference type="ARBA" id="ARBA00010736"/>
    </source>
</evidence>
<dbReference type="PRINTS" id="PR00107">
    <property type="entry name" value="PHOSPHOCPHPR"/>
</dbReference>
<dbReference type="InterPro" id="IPR002114">
    <property type="entry name" value="PTS_HPr_Ser_P_site"/>
</dbReference>
<dbReference type="Gene3D" id="3.30.1340.10">
    <property type="entry name" value="HPr-like"/>
    <property type="match status" value="1"/>
</dbReference>
<dbReference type="OrthoDB" id="9798965at2"/>
<name>A0A4V2V1P4_9GAMM</name>
<evidence type="ECO:0000256" key="3">
    <source>
        <dbReference type="ARBA" id="ARBA00022490"/>
    </source>
</evidence>
<dbReference type="InterPro" id="IPR050399">
    <property type="entry name" value="HPr"/>
</dbReference>
<dbReference type="SUPFAM" id="SSF55594">
    <property type="entry name" value="HPr-like"/>
    <property type="match status" value="1"/>
</dbReference>
<dbReference type="CDD" id="cd00367">
    <property type="entry name" value="PTS-HPr_like"/>
    <property type="match status" value="1"/>
</dbReference>
<sequence length="89" mass="9565">MIRKEFEICNKLGLHARAAAKLVQCAGRFASRVEIARRDQSVNGKSIMGVMMLAASQGTVVTVEAAGDDEAEAIAAIETLIRDRFGEAE</sequence>
<dbReference type="NCBIfam" id="TIGR01003">
    <property type="entry name" value="PTS_HPr_family"/>
    <property type="match status" value="1"/>
</dbReference>
<dbReference type="PANTHER" id="PTHR33705">
    <property type="entry name" value="PHOSPHOCARRIER PROTEIN HPR"/>
    <property type="match status" value="1"/>
</dbReference>
<reference evidence="6 7" key="1">
    <citation type="submission" date="2019-03" db="EMBL/GenBank/DDBJ databases">
        <title>Genomic Encyclopedia of Type Strains, Phase IV (KMG-IV): sequencing the most valuable type-strain genomes for metagenomic binning, comparative biology and taxonomic classification.</title>
        <authorList>
            <person name="Goeker M."/>
        </authorList>
    </citation>
    <scope>NUCLEOTIDE SEQUENCE [LARGE SCALE GENOMIC DNA]</scope>
    <source>
        <strain evidence="6 7">DSM 13587</strain>
    </source>
</reference>
<accession>A0A4V2V1P4</accession>
<dbReference type="PROSITE" id="PS00589">
    <property type="entry name" value="PTS_HPR_SER"/>
    <property type="match status" value="1"/>
</dbReference>
<organism evidence="6 7">
    <name type="scientific">Thiobaca trueperi</name>
    <dbReference type="NCBI Taxonomy" id="127458"/>
    <lineage>
        <taxon>Bacteria</taxon>
        <taxon>Pseudomonadati</taxon>
        <taxon>Pseudomonadota</taxon>
        <taxon>Gammaproteobacteria</taxon>
        <taxon>Chromatiales</taxon>
        <taxon>Chromatiaceae</taxon>
        <taxon>Thiobaca</taxon>
    </lineage>
</organism>
<evidence type="ECO:0000313" key="7">
    <source>
        <dbReference type="Proteomes" id="UP000295717"/>
    </source>
</evidence>
<feature type="domain" description="HPr" evidence="5">
    <location>
        <begin position="1"/>
        <end position="88"/>
    </location>
</feature>
<evidence type="ECO:0000259" key="5">
    <source>
        <dbReference type="PROSITE" id="PS51350"/>
    </source>
</evidence>
<dbReference type="InterPro" id="IPR001020">
    <property type="entry name" value="PTS_HPr_His_P_site"/>
</dbReference>
<dbReference type="InterPro" id="IPR000032">
    <property type="entry name" value="HPr-like"/>
</dbReference>
<evidence type="ECO:0000256" key="4">
    <source>
        <dbReference type="ARBA" id="ARBA00022683"/>
    </source>
</evidence>
<dbReference type="AlphaFoldDB" id="A0A4V2V1P4"/>
<evidence type="ECO:0000256" key="1">
    <source>
        <dbReference type="ARBA" id="ARBA00004496"/>
    </source>
</evidence>
<dbReference type="InterPro" id="IPR035895">
    <property type="entry name" value="HPr-like_sf"/>
</dbReference>
<dbReference type="RefSeq" id="WP_132976370.1">
    <property type="nucleotide sequence ID" value="NZ_SMAO01000003.1"/>
</dbReference>
<dbReference type="PROSITE" id="PS00369">
    <property type="entry name" value="PTS_HPR_HIS"/>
    <property type="match status" value="1"/>
</dbReference>
<evidence type="ECO:0000313" key="6">
    <source>
        <dbReference type="EMBL" id="TCT21952.1"/>
    </source>
</evidence>
<keyword evidence="7" id="KW-1185">Reference proteome</keyword>
<keyword evidence="3" id="KW-0963">Cytoplasm</keyword>
<keyword evidence="4" id="KW-0598">Phosphotransferase system</keyword>
<comment type="subcellular location">
    <subcellularLocation>
        <location evidence="1">Cytoplasm</location>
    </subcellularLocation>
</comment>